<dbReference type="RefSeq" id="WP_003517194.1">
    <property type="nucleotide sequence ID" value="NZ_CP013828.1"/>
</dbReference>
<comment type="caution">
    <text evidence="1">The sequence shown here is derived from an EMBL/GenBank/DDBJ whole genome shotgun (WGS) entry which is preliminary data.</text>
</comment>
<dbReference type="AlphaFoldDB" id="A0AB36TGH5"/>
<reference evidence="1 2" key="1">
    <citation type="submission" date="2017-09" db="EMBL/GenBank/DDBJ databases">
        <title>Evaluation of Pacific Biosciences Sequencing Technology to Finishing C. thermocellum Genome Sequences.</title>
        <authorList>
            <person name="Brown S."/>
        </authorList>
    </citation>
    <scope>NUCLEOTIDE SEQUENCE [LARGE SCALE GENOMIC DNA]</scope>
    <source>
        <strain evidence="1 2">AD2</strain>
    </source>
</reference>
<organism evidence="1 2">
    <name type="scientific">Acetivibrio thermocellus AD2</name>
    <dbReference type="NCBI Taxonomy" id="1138384"/>
    <lineage>
        <taxon>Bacteria</taxon>
        <taxon>Bacillati</taxon>
        <taxon>Bacillota</taxon>
        <taxon>Clostridia</taxon>
        <taxon>Eubacteriales</taxon>
        <taxon>Oscillospiraceae</taxon>
        <taxon>Acetivibrio</taxon>
    </lineage>
</organism>
<dbReference type="Proteomes" id="UP000223596">
    <property type="component" value="Unassembled WGS sequence"/>
</dbReference>
<evidence type="ECO:0008006" key="3">
    <source>
        <dbReference type="Google" id="ProtNLM"/>
    </source>
</evidence>
<sequence>MFGKRISIFTGHFGSGKTEVAVNFALKLRERNIKTAIVDFDIVNPFFRAVDAKEHLESKGVWVISSLYANTNVDIPALPAEIYTLFEKKEYNVVFDVGGDDLGARALSRFKQEIESEDYEMYFVINTKRPMTDTAEKIEEMIFEIESASRLKVSKLVNNTNLVGQTTVEDVLEGHRMIKELSQKLDIPIAFVSGFREIADEVRKIENTEVLYLDGLIKLPWD</sequence>
<dbReference type="GeneID" id="35804629"/>
<dbReference type="InterPro" id="IPR027417">
    <property type="entry name" value="P-loop_NTPase"/>
</dbReference>
<dbReference type="EMBL" id="PDBW01000001">
    <property type="protein sequence ID" value="PFH02630.1"/>
    <property type="molecule type" value="Genomic_DNA"/>
</dbReference>
<dbReference type="Gene3D" id="3.40.50.300">
    <property type="entry name" value="P-loop containing nucleotide triphosphate hydrolases"/>
    <property type="match status" value="1"/>
</dbReference>
<name>A0AB36TGH5_ACETH</name>
<proteinExistence type="predicted"/>
<gene>
    <name evidence="1" type="ORF">M972_111415</name>
</gene>
<evidence type="ECO:0000313" key="1">
    <source>
        <dbReference type="EMBL" id="PFH02630.1"/>
    </source>
</evidence>
<protein>
    <recommendedName>
        <fullName evidence="3">CobQ/CobB/MinD/ParA nucleotide binding domain-containing protein</fullName>
    </recommendedName>
</protein>
<accession>A0AB36TGH5</accession>
<evidence type="ECO:0000313" key="2">
    <source>
        <dbReference type="Proteomes" id="UP000223596"/>
    </source>
</evidence>
<dbReference type="SUPFAM" id="SSF52540">
    <property type="entry name" value="P-loop containing nucleoside triphosphate hydrolases"/>
    <property type="match status" value="1"/>
</dbReference>